<dbReference type="HAMAP" id="MF_01232">
    <property type="entry name" value="UPF0229"/>
    <property type="match status" value="1"/>
</dbReference>
<keyword evidence="4" id="KW-1185">Reference proteome</keyword>
<dbReference type="OrthoDB" id="9788289at2"/>
<dbReference type="NCBIfam" id="NF003707">
    <property type="entry name" value="PRK05325.1-2"/>
    <property type="match status" value="1"/>
</dbReference>
<name>A0A4U0PWC6_9NEIS</name>
<comment type="similarity">
    <text evidence="1">Belongs to the UPF0229 family.</text>
</comment>
<evidence type="ECO:0000313" key="3">
    <source>
        <dbReference type="EMBL" id="TJZ72853.1"/>
    </source>
</evidence>
<dbReference type="PANTHER" id="PTHR30510">
    <property type="entry name" value="UPF0229 PROTEIN YEAH"/>
    <property type="match status" value="1"/>
</dbReference>
<accession>A0A4U0PWC6</accession>
<dbReference type="Pfam" id="PF04285">
    <property type="entry name" value="DUF444"/>
    <property type="match status" value="1"/>
</dbReference>
<feature type="region of interest" description="Disordered" evidence="2">
    <location>
        <begin position="83"/>
        <end position="110"/>
    </location>
</feature>
<comment type="caution">
    <text evidence="3">The sequence shown here is derived from an EMBL/GenBank/DDBJ whole genome shotgun (WGS) entry which is preliminary data.</text>
</comment>
<dbReference type="RefSeq" id="WP_136773767.1">
    <property type="nucleotide sequence ID" value="NZ_CP156074.1"/>
</dbReference>
<protein>
    <recommendedName>
        <fullName evidence="1">UPF0229 protein FAZ21_12440</fullName>
    </recommendedName>
</protein>
<proteinExistence type="inferred from homology"/>
<evidence type="ECO:0000313" key="4">
    <source>
        <dbReference type="Proteomes" id="UP000310016"/>
    </source>
</evidence>
<evidence type="ECO:0000256" key="1">
    <source>
        <dbReference type="HAMAP-Rule" id="MF_01232"/>
    </source>
</evidence>
<sequence>MFHLIDRRLNGKNKSAVNRERFLKRFKGQIKEAVARAVKDRSITDIERGEKVSIPVKDINEPTFGHAQGGVWERVFPGNKEYIKGDEFDRPQSGGGGGGSGGAGDGGEGQDDFVFELTREEFLNFFFDDLELPNLIKTQLQQTTTFKPMRAGYTSDGTPTNIHVLRSLRGALGRRIALSATPMEDLNAAQEKLDELLETCDEHDPQVIALMAEIREHKGRLAHIPWIDPFDLRYSNRVRVPNPTTQAVMFCVMDVSGSMDEMKKDIAKRFFILLYLFLERAYEKIEVVFVRHHTQAFEVNEDEFFHARDTGGTVVSSALKLVKKIILERYPSNDWNIYVAQASDGDNWDSDSPTCRELLANDILPLLQYYAYVEITEGEPQNLWYEYERVAAQYRHFTMRRIREAGEIWPVFRDLFKKAGLGERSAA</sequence>
<gene>
    <name evidence="3" type="ORF">FAZ21_12440</name>
</gene>
<dbReference type="EMBL" id="SUMF01000014">
    <property type="protein sequence ID" value="TJZ72853.1"/>
    <property type="molecule type" value="Genomic_DNA"/>
</dbReference>
<dbReference type="Proteomes" id="UP000310016">
    <property type="component" value="Unassembled WGS sequence"/>
</dbReference>
<feature type="compositionally biased region" description="Gly residues" evidence="2">
    <location>
        <begin position="93"/>
        <end position="107"/>
    </location>
</feature>
<dbReference type="NCBIfam" id="NF003708">
    <property type="entry name" value="PRK05325.1-3"/>
    <property type="match status" value="1"/>
</dbReference>
<organism evidence="3 4">
    <name type="scientific">Chitiniphilus eburneus</name>
    <dbReference type="NCBI Taxonomy" id="2571148"/>
    <lineage>
        <taxon>Bacteria</taxon>
        <taxon>Pseudomonadati</taxon>
        <taxon>Pseudomonadota</taxon>
        <taxon>Betaproteobacteria</taxon>
        <taxon>Neisseriales</taxon>
        <taxon>Chitinibacteraceae</taxon>
        <taxon>Chitiniphilus</taxon>
    </lineage>
</organism>
<evidence type="ECO:0000256" key="2">
    <source>
        <dbReference type="SAM" id="MobiDB-lite"/>
    </source>
</evidence>
<dbReference type="PANTHER" id="PTHR30510:SF2">
    <property type="entry name" value="UPF0229 PROTEIN YEAH"/>
    <property type="match status" value="1"/>
</dbReference>
<dbReference type="AlphaFoldDB" id="A0A4U0PWC6"/>
<reference evidence="3 4" key="1">
    <citation type="submission" date="2019-04" db="EMBL/GenBank/DDBJ databases">
        <title>Chitiniphilus eburnea sp. nov., a novel chitinolytic bacterium isolated from aquaculture sludge.</title>
        <authorList>
            <person name="Sheng M."/>
        </authorList>
    </citation>
    <scope>NUCLEOTIDE SEQUENCE [LARGE SCALE GENOMIC DNA]</scope>
    <source>
        <strain evidence="3 4">HX-2-15</strain>
    </source>
</reference>
<dbReference type="SUPFAM" id="SSF53300">
    <property type="entry name" value="vWA-like"/>
    <property type="match status" value="1"/>
</dbReference>
<dbReference type="InterPro" id="IPR006698">
    <property type="entry name" value="UPF0229"/>
</dbReference>
<dbReference type="InterPro" id="IPR036465">
    <property type="entry name" value="vWFA_dom_sf"/>
</dbReference>